<dbReference type="Proteomes" id="UP000010988">
    <property type="component" value="Unassembled WGS sequence"/>
</dbReference>
<dbReference type="Pfam" id="PF08007">
    <property type="entry name" value="JmjC_2"/>
    <property type="match status" value="1"/>
</dbReference>
<dbReference type="RefSeq" id="WP_005179138.1">
    <property type="nucleotide sequence ID" value="NZ_BANR01000030.1"/>
</dbReference>
<evidence type="ECO:0000313" key="5">
    <source>
        <dbReference type="EMBL" id="GAC50764.1"/>
    </source>
</evidence>
<organism evidence="5 6">
    <name type="scientific">Gordonia aichiensis NBRC 108223</name>
    <dbReference type="NCBI Taxonomy" id="1220583"/>
    <lineage>
        <taxon>Bacteria</taxon>
        <taxon>Bacillati</taxon>
        <taxon>Actinomycetota</taxon>
        <taxon>Actinomycetes</taxon>
        <taxon>Mycobacteriales</taxon>
        <taxon>Gordoniaceae</taxon>
        <taxon>Gordonia</taxon>
    </lineage>
</organism>
<dbReference type="Gene3D" id="2.60.120.650">
    <property type="entry name" value="Cupin"/>
    <property type="match status" value="1"/>
</dbReference>
<dbReference type="InterPro" id="IPR039994">
    <property type="entry name" value="NO66-like"/>
</dbReference>
<dbReference type="EMBL" id="BANR01000030">
    <property type="protein sequence ID" value="GAC50764.1"/>
    <property type="molecule type" value="Genomic_DNA"/>
</dbReference>
<evidence type="ECO:0000256" key="3">
    <source>
        <dbReference type="ARBA" id="ARBA00023004"/>
    </source>
</evidence>
<evidence type="ECO:0000256" key="1">
    <source>
        <dbReference type="ARBA" id="ARBA00001954"/>
    </source>
</evidence>
<dbReference type="OrthoDB" id="9764016at2"/>
<dbReference type="PROSITE" id="PS51184">
    <property type="entry name" value="JMJC"/>
    <property type="match status" value="1"/>
</dbReference>
<dbReference type="GO" id="GO:0046872">
    <property type="term" value="F:metal ion binding"/>
    <property type="evidence" value="ECO:0007669"/>
    <property type="project" value="UniProtKB-KW"/>
</dbReference>
<dbReference type="PANTHER" id="PTHR13096:SF8">
    <property type="entry name" value="RIBOSOMAL OXYGENASE 1"/>
    <property type="match status" value="1"/>
</dbReference>
<protein>
    <recommendedName>
        <fullName evidence="4">JmjC domain-containing protein</fullName>
    </recommendedName>
</protein>
<comment type="cofactor">
    <cofactor evidence="1">
        <name>Fe(2+)</name>
        <dbReference type="ChEBI" id="CHEBI:29033"/>
    </cofactor>
</comment>
<dbReference type="eggNOG" id="COG2850">
    <property type="taxonomic scope" value="Bacteria"/>
</dbReference>
<accession>L7KQ56</accession>
<dbReference type="InterPro" id="IPR003347">
    <property type="entry name" value="JmjC_dom"/>
</dbReference>
<proteinExistence type="predicted"/>
<keyword evidence="3" id="KW-0408">Iron</keyword>
<feature type="domain" description="JmjC" evidence="4">
    <location>
        <begin position="101"/>
        <end position="248"/>
    </location>
</feature>
<keyword evidence="2" id="KW-0479">Metal-binding</keyword>
<dbReference type="PANTHER" id="PTHR13096">
    <property type="entry name" value="MINA53 MYC INDUCED NUCLEAR ANTIGEN"/>
    <property type="match status" value="1"/>
</dbReference>
<dbReference type="STRING" id="1220583.GOACH_30_00100"/>
<dbReference type="SMART" id="SM00558">
    <property type="entry name" value="JmjC"/>
    <property type="match status" value="1"/>
</dbReference>
<evidence type="ECO:0000256" key="2">
    <source>
        <dbReference type="ARBA" id="ARBA00022723"/>
    </source>
</evidence>
<gene>
    <name evidence="5" type="ORF">GOACH_30_00100</name>
</gene>
<dbReference type="AlphaFoldDB" id="L7KQ56"/>
<reference evidence="5 6" key="1">
    <citation type="submission" date="2012-12" db="EMBL/GenBank/DDBJ databases">
        <title>Whole genome shotgun sequence of Gordonia aichiensis NBRC 108223.</title>
        <authorList>
            <person name="Isaki-Nakamura S."/>
            <person name="Hosoyama A."/>
            <person name="Tsuchikane K."/>
            <person name="Ando Y."/>
            <person name="Baba S."/>
            <person name="Ohji S."/>
            <person name="Hamada M."/>
            <person name="Tamura T."/>
            <person name="Yamazoe A."/>
            <person name="Yamazaki S."/>
            <person name="Fujita N."/>
        </authorList>
    </citation>
    <scope>NUCLEOTIDE SEQUENCE [LARGE SCALE GENOMIC DNA]</scope>
    <source>
        <strain evidence="5 6">NBRC 108223</strain>
    </source>
</reference>
<comment type="caution">
    <text evidence="5">The sequence shown here is derived from an EMBL/GenBank/DDBJ whole genome shotgun (WGS) entry which is preliminary data.</text>
</comment>
<evidence type="ECO:0000259" key="4">
    <source>
        <dbReference type="PROSITE" id="PS51184"/>
    </source>
</evidence>
<evidence type="ECO:0000313" key="6">
    <source>
        <dbReference type="Proteomes" id="UP000010988"/>
    </source>
</evidence>
<dbReference type="SUPFAM" id="SSF51197">
    <property type="entry name" value="Clavaminate synthase-like"/>
    <property type="match status" value="1"/>
</dbReference>
<keyword evidence="6" id="KW-1185">Reference proteome</keyword>
<sequence length="416" mass="45218">MMSSLSRCVTADPEVFAREHWGRQPLLSRSAALPRDFDDLLSPHSVDELIAERGVRAPFIRMAKEGGLIGKDSYLGSAGFGAEMPDQVDSAKVLTQFATGATIVLQGLHRLWPPVIDFVRGMVDDLGHPVQANAYITPPANRGFDPHYDVHDVFVLQISGRKHWRVHAPVHDNPLSTQPWTDHREAIAARSADSPVIDTLLEPGDALYLPRGWIHSAEALGDTSIHLTVGVSAVTAYDLVRAVLDQLGTVDALRASLPMGSDFTDRDETAALATKTIATVIDVLQDRTADLAETVASRMSAVHAERTRPAAVRPLATLDAIDALDERTAVRLRHGLVTEIGRSATRTEIRLQDRTISFPDHCTAALHDIVSGDIVCAGTLPELDTADGLVLIRRLLREGVLVPDHRAPAHRSDLAE</sequence>
<name>L7KQ56_9ACTN</name>